<protein>
    <recommendedName>
        <fullName evidence="1">Winged helix domain-containing protein</fullName>
    </recommendedName>
</protein>
<dbReference type="EMBL" id="CP020474">
    <property type="protein sequence ID" value="ARE81887.1"/>
    <property type="molecule type" value="Genomic_DNA"/>
</dbReference>
<feature type="domain" description="Winged helix" evidence="1">
    <location>
        <begin position="26"/>
        <end position="99"/>
    </location>
</feature>
<evidence type="ECO:0000313" key="3">
    <source>
        <dbReference type="Proteomes" id="UP000192273"/>
    </source>
</evidence>
<dbReference type="InterPro" id="IPR054382">
    <property type="entry name" value="wHTH_alphaproteobact"/>
</dbReference>
<evidence type="ECO:0000313" key="2">
    <source>
        <dbReference type="EMBL" id="ARE81887.1"/>
    </source>
</evidence>
<name>A0A1V0RJD8_9RHOB</name>
<sequence>MTKPNKTAFGRMTFHVQATEGNSFPVELRGRKRWALECLMAAGARGCTSIDTPGPRWSHYVFTLRQLGLQIETLHESHDGPFKGTHGRYVLQSVVTRHAQSQGGAQ</sequence>
<gene>
    <name evidence="2" type="ORF">ROSMUCSMR3_00382</name>
</gene>
<dbReference type="KEGG" id="rmm:ROSMUCSMR3_00382"/>
<evidence type="ECO:0000259" key="1">
    <source>
        <dbReference type="Pfam" id="PF22324"/>
    </source>
</evidence>
<dbReference type="AlphaFoldDB" id="A0A1V0RJD8"/>
<organism evidence="2 3">
    <name type="scientific">Roseovarius mucosus</name>
    <dbReference type="NCBI Taxonomy" id="215743"/>
    <lineage>
        <taxon>Bacteria</taxon>
        <taxon>Pseudomonadati</taxon>
        <taxon>Pseudomonadota</taxon>
        <taxon>Alphaproteobacteria</taxon>
        <taxon>Rhodobacterales</taxon>
        <taxon>Roseobacteraceae</taxon>
        <taxon>Roseovarius</taxon>
    </lineage>
</organism>
<keyword evidence="3" id="KW-1185">Reference proteome</keyword>
<dbReference type="Proteomes" id="UP000192273">
    <property type="component" value="Chromosome"/>
</dbReference>
<reference evidence="2 3" key="1">
    <citation type="submission" date="2017-03" db="EMBL/GenBank/DDBJ databases">
        <title>Genome Sequence of Roseovarius mucosus strain SMR3 Isolated from a culture of the Diatom Skeletonema marinoi.</title>
        <authorList>
            <person name="Topel M."/>
            <person name="Pinder M."/>
            <person name="Johansson O.N."/>
            <person name="Kourtchenko O."/>
            <person name="Godhe A."/>
            <person name="Clarke A.K."/>
        </authorList>
    </citation>
    <scope>NUCLEOTIDE SEQUENCE [LARGE SCALE GENOMIC DNA]</scope>
    <source>
        <strain evidence="2 3">SMR3</strain>
    </source>
</reference>
<accession>A0A1V0RJD8</accession>
<dbReference type="Pfam" id="PF22324">
    <property type="entry name" value="HTH_91"/>
    <property type="match status" value="1"/>
</dbReference>
<proteinExistence type="predicted"/>